<gene>
    <name evidence="2" type="ORF">Pan153_63170</name>
</gene>
<dbReference type="RefSeq" id="WP_145460298.1">
    <property type="nucleotide sequence ID" value="NZ_CP036317.1"/>
</dbReference>
<organism evidence="2 3">
    <name type="scientific">Gimesia panareensis</name>
    <dbReference type="NCBI Taxonomy" id="2527978"/>
    <lineage>
        <taxon>Bacteria</taxon>
        <taxon>Pseudomonadati</taxon>
        <taxon>Planctomycetota</taxon>
        <taxon>Planctomycetia</taxon>
        <taxon>Planctomycetales</taxon>
        <taxon>Planctomycetaceae</taxon>
        <taxon>Gimesia</taxon>
    </lineage>
</organism>
<dbReference type="Proteomes" id="UP000320839">
    <property type="component" value="Chromosome"/>
</dbReference>
<reference evidence="2 3" key="1">
    <citation type="submission" date="2019-02" db="EMBL/GenBank/DDBJ databases">
        <title>Deep-cultivation of Planctomycetes and their phenomic and genomic characterization uncovers novel biology.</title>
        <authorList>
            <person name="Wiegand S."/>
            <person name="Jogler M."/>
            <person name="Boedeker C."/>
            <person name="Pinto D."/>
            <person name="Vollmers J."/>
            <person name="Rivas-Marin E."/>
            <person name="Kohn T."/>
            <person name="Peeters S.H."/>
            <person name="Heuer A."/>
            <person name="Rast P."/>
            <person name="Oberbeckmann S."/>
            <person name="Bunk B."/>
            <person name="Jeske O."/>
            <person name="Meyerdierks A."/>
            <person name="Storesund J.E."/>
            <person name="Kallscheuer N."/>
            <person name="Luecker S."/>
            <person name="Lage O.M."/>
            <person name="Pohl T."/>
            <person name="Merkel B.J."/>
            <person name="Hornburger P."/>
            <person name="Mueller R.-W."/>
            <person name="Bruemmer F."/>
            <person name="Labrenz M."/>
            <person name="Spormann A.M."/>
            <person name="Op den Camp H."/>
            <person name="Overmann J."/>
            <person name="Amann R."/>
            <person name="Jetten M.S.M."/>
            <person name="Mascher T."/>
            <person name="Medema M.H."/>
            <person name="Devos D.P."/>
            <person name="Kaster A.-K."/>
            <person name="Ovreas L."/>
            <person name="Rohde M."/>
            <person name="Galperin M.Y."/>
            <person name="Jogler C."/>
        </authorList>
    </citation>
    <scope>NUCLEOTIDE SEQUENCE [LARGE SCALE GENOMIC DNA]</scope>
    <source>
        <strain evidence="2 3">Pan153</strain>
    </source>
</reference>
<evidence type="ECO:0008006" key="4">
    <source>
        <dbReference type="Google" id="ProtNLM"/>
    </source>
</evidence>
<name>A0A518FZ36_9PLAN</name>
<dbReference type="OrthoDB" id="287535at2"/>
<evidence type="ECO:0000256" key="1">
    <source>
        <dbReference type="SAM" id="Phobius"/>
    </source>
</evidence>
<proteinExistence type="predicted"/>
<sequence length="232" mass="25610">MTNSPLRKKFGYTGLILLVPVLVVAVDLFVRHCQTRRELSNGPIPLKYNLKGLTLALHEFQEQHGSHPGNIRDASTGQNLLSWRVRLAEEWNQTLPDFQNSEAWDAPGNGELTGYLPSMYRHAGNSTPVTLSNQREAGLTSALGVKNPSGNWNGTDPDSEPVLYINGKPVLCVGVAAAERVPWTKPVDYSISEVIDQLQQDQGSTSPIILYALFADGYVIEPPFTWKLSEPE</sequence>
<evidence type="ECO:0000313" key="3">
    <source>
        <dbReference type="Proteomes" id="UP000320839"/>
    </source>
</evidence>
<feature type="transmembrane region" description="Helical" evidence="1">
    <location>
        <begin position="12"/>
        <end position="30"/>
    </location>
</feature>
<protein>
    <recommendedName>
        <fullName evidence="4">DUF1559 domain-containing protein</fullName>
    </recommendedName>
</protein>
<dbReference type="EMBL" id="CP036317">
    <property type="protein sequence ID" value="QDV21627.1"/>
    <property type="molecule type" value="Genomic_DNA"/>
</dbReference>
<accession>A0A518FZ36</accession>
<keyword evidence="1" id="KW-0472">Membrane</keyword>
<dbReference type="AlphaFoldDB" id="A0A518FZ36"/>
<keyword evidence="1" id="KW-0812">Transmembrane</keyword>
<keyword evidence="1" id="KW-1133">Transmembrane helix</keyword>
<evidence type="ECO:0000313" key="2">
    <source>
        <dbReference type="EMBL" id="QDV21627.1"/>
    </source>
</evidence>